<dbReference type="GO" id="GO:0022857">
    <property type="term" value="F:transmembrane transporter activity"/>
    <property type="evidence" value="ECO:0007669"/>
    <property type="project" value="TreeGrafter"/>
</dbReference>
<dbReference type="PANTHER" id="PTHR24220:SF611">
    <property type="entry name" value="ATP-BINDING COMPONENT OF ABC TRANSPORTER-RELATED"/>
    <property type="match status" value="1"/>
</dbReference>
<dbReference type="RefSeq" id="WP_138988804.1">
    <property type="nucleotide sequence ID" value="NZ_CP043869.1"/>
</dbReference>
<evidence type="ECO:0000313" key="6">
    <source>
        <dbReference type="Proteomes" id="UP000324760"/>
    </source>
</evidence>
<dbReference type="Gene3D" id="3.40.50.300">
    <property type="entry name" value="P-loop containing nucleotide triphosphate hydrolases"/>
    <property type="match status" value="1"/>
</dbReference>
<dbReference type="PROSITE" id="PS00211">
    <property type="entry name" value="ABC_TRANSPORTER_1"/>
    <property type="match status" value="1"/>
</dbReference>
<dbReference type="KEGG" id="ncu:F0U83_04910"/>
<dbReference type="InterPro" id="IPR003593">
    <property type="entry name" value="AAA+_ATPase"/>
</dbReference>
<protein>
    <submittedName>
        <fullName evidence="5">ABC transporter ATP-binding protein</fullName>
    </submittedName>
</protein>
<dbReference type="CDD" id="cd03255">
    <property type="entry name" value="ABC_MJ0796_LolCDE_FtsE"/>
    <property type="match status" value="1"/>
</dbReference>
<dbReference type="GO" id="GO:0016887">
    <property type="term" value="F:ATP hydrolysis activity"/>
    <property type="evidence" value="ECO:0007669"/>
    <property type="project" value="InterPro"/>
</dbReference>
<dbReference type="EMBL" id="CP043869">
    <property type="protein sequence ID" value="QEQ96098.1"/>
    <property type="molecule type" value="Genomic_DNA"/>
</dbReference>
<dbReference type="Proteomes" id="UP000324760">
    <property type="component" value="Chromosome"/>
</dbReference>
<keyword evidence="6" id="KW-1185">Reference proteome</keyword>
<evidence type="ECO:0000256" key="3">
    <source>
        <dbReference type="ARBA" id="ARBA00022840"/>
    </source>
</evidence>
<dbReference type="PROSITE" id="PS50893">
    <property type="entry name" value="ABC_TRANSPORTER_2"/>
    <property type="match status" value="1"/>
</dbReference>
<dbReference type="PANTHER" id="PTHR24220">
    <property type="entry name" value="IMPORT ATP-BINDING PROTEIN"/>
    <property type="match status" value="1"/>
</dbReference>
<evidence type="ECO:0000259" key="4">
    <source>
        <dbReference type="PROSITE" id="PS50893"/>
    </source>
</evidence>
<dbReference type="InterPro" id="IPR017911">
    <property type="entry name" value="MacB-like_ATP-bd"/>
</dbReference>
<keyword evidence="3 5" id="KW-0067">ATP-binding</keyword>
<evidence type="ECO:0000313" key="5">
    <source>
        <dbReference type="EMBL" id="QEQ96098.1"/>
    </source>
</evidence>
<dbReference type="InterPro" id="IPR003439">
    <property type="entry name" value="ABC_transporter-like_ATP-bd"/>
</dbReference>
<dbReference type="InterPro" id="IPR017871">
    <property type="entry name" value="ABC_transporter-like_CS"/>
</dbReference>
<name>A0A5P1R928_9GAMM</name>
<evidence type="ECO:0000256" key="1">
    <source>
        <dbReference type="ARBA" id="ARBA00022448"/>
    </source>
</evidence>
<reference evidence="5 6" key="1">
    <citation type="journal article" date="2019" name="Biochem. Eng. J.">
        <title>Metabolic engineering of the marine bacteria Neptunomonas concharum for the production of acetoin and meso-2,3-butanediol from acetate.</title>
        <authorList>
            <person name="Li W."/>
            <person name="Pu N."/>
            <person name="Liu C.-X."/>
            <person name="Yuan Q.-P."/>
            <person name="Li Z.-J."/>
        </authorList>
    </citation>
    <scope>NUCLEOTIDE SEQUENCE [LARGE SCALE GENOMIC DNA]</scope>
    <source>
        <strain evidence="5 6">JCM17730</strain>
    </source>
</reference>
<keyword evidence="2" id="KW-0547">Nucleotide-binding</keyword>
<feature type="domain" description="ABC transporter" evidence="4">
    <location>
        <begin position="4"/>
        <end position="237"/>
    </location>
</feature>
<dbReference type="GO" id="GO:0005886">
    <property type="term" value="C:plasma membrane"/>
    <property type="evidence" value="ECO:0007669"/>
    <property type="project" value="TreeGrafter"/>
</dbReference>
<keyword evidence="1" id="KW-0813">Transport</keyword>
<organism evidence="5 6">
    <name type="scientific">Neptunomonas concharum</name>
    <dbReference type="NCBI Taxonomy" id="1031538"/>
    <lineage>
        <taxon>Bacteria</taxon>
        <taxon>Pseudomonadati</taxon>
        <taxon>Pseudomonadota</taxon>
        <taxon>Gammaproteobacteria</taxon>
        <taxon>Oceanospirillales</taxon>
        <taxon>Oceanospirillaceae</taxon>
        <taxon>Neptunomonas</taxon>
    </lineage>
</organism>
<dbReference type="OrthoDB" id="9802264at2"/>
<evidence type="ECO:0000256" key="2">
    <source>
        <dbReference type="ARBA" id="ARBA00022741"/>
    </source>
</evidence>
<accession>A0A5P1R928</accession>
<proteinExistence type="predicted"/>
<gene>
    <name evidence="5" type="ORF">F0U83_04910</name>
</gene>
<dbReference type="SMART" id="SM00382">
    <property type="entry name" value="AAA"/>
    <property type="match status" value="1"/>
</dbReference>
<dbReference type="AlphaFoldDB" id="A0A5P1R928"/>
<dbReference type="Pfam" id="PF00005">
    <property type="entry name" value="ABC_tran"/>
    <property type="match status" value="1"/>
</dbReference>
<sequence length="238" mass="26090">MDVVRLQNIVFSWGKDAPLIDIPSFSLGKGERVFLQGASGSGKSTLLNLITGLLTPEAGHMYVNDVDVAQLSMLRRDRFRADNIGFVFQSFNLLPYLSLLDNVVLPCRFSTLRKQKAIERDGSVKRSAQRLLSELGLASQLKTNQPVIQLSVGQQQRVAVARALIGSPRLLIADEPTSALDADSRQQFLDLLLREVKTQNSTLLLVSHDPVLGERFDRSVSLSHINSVAVAQGVNNAA</sequence>
<dbReference type="InterPro" id="IPR015854">
    <property type="entry name" value="ABC_transpr_LolD-like"/>
</dbReference>
<dbReference type="SUPFAM" id="SSF52540">
    <property type="entry name" value="P-loop containing nucleoside triphosphate hydrolases"/>
    <property type="match status" value="1"/>
</dbReference>
<dbReference type="InterPro" id="IPR027417">
    <property type="entry name" value="P-loop_NTPase"/>
</dbReference>
<dbReference type="GO" id="GO:0005524">
    <property type="term" value="F:ATP binding"/>
    <property type="evidence" value="ECO:0007669"/>
    <property type="project" value="UniProtKB-KW"/>
</dbReference>